<dbReference type="InterPro" id="IPR036034">
    <property type="entry name" value="PDZ_sf"/>
</dbReference>
<sequence>MESVDLAYAIDISHISLEKELEDYKEAIREVDKKEIESLKLRLRDTELRSNSTVAAQTKRIDSPSNRDERMINVRMLDGENFVTDWSELIPPLPPPPDHGLRSPIVDALLSQWTTDKKMHATLLSWIEHILNGEDVSNIPPLKISSLDHQMRDGFTMHILPLLLRRSDVHVDVTTRVHRKTTYDLAVSVTPSESAYKGTVEFRYSYPPNEFPDKKRISFPICQGDSGRIPGDEFSNPTKSSQRSANSVHMMAFRASRSGKALAEKIDMEHNISPQQYPSETNLPYIRNKVTDLWRSNDKKQPSEIGSVVAASVVTTPTSNRTAHNSQAIASNILQRREKMTNPQNLQNDVLDHINPERHPFLQQQENHQYVHFRDHPLVATVNTTGDEISIGSSITGTSTHKSQQSSGLMGAIGGAFGGLLSRKKQESPPQQKWHGPTDATRRTLYSPSSRPVVSDASSRTSILPLSPGHSQVLSPVPSSPPDSNILNPHSPITALFGSEEEEQSFQRVVSAPPGRIGLTFVQYRGHAMVSDVSPESPLSGWVFPSDILIAIDEVPVSGLRVREIVKLLTARKDRQRALRMISGHAMTELTQTDAL</sequence>
<dbReference type="PANTHER" id="PTHR38909:SF1">
    <property type="entry name" value="G PROTEIN GAMMA DOMAIN-CONTAINING PROTEIN"/>
    <property type="match status" value="1"/>
</dbReference>
<reference evidence="3" key="1">
    <citation type="submission" date="2021-01" db="EMBL/GenBank/DDBJ databases">
        <authorList>
            <person name="Corre E."/>
            <person name="Pelletier E."/>
            <person name="Niang G."/>
            <person name="Scheremetjew M."/>
            <person name="Finn R."/>
            <person name="Kale V."/>
            <person name="Holt S."/>
            <person name="Cochrane G."/>
            <person name="Meng A."/>
            <person name="Brown T."/>
            <person name="Cohen L."/>
        </authorList>
    </citation>
    <scope>NUCLEOTIDE SEQUENCE</scope>
    <source>
        <strain evidence="3">Pop2</strain>
    </source>
</reference>
<proteinExistence type="predicted"/>
<feature type="region of interest" description="Disordered" evidence="2">
    <location>
        <begin position="228"/>
        <end position="247"/>
    </location>
</feature>
<accession>A0A7S1YQ90</accession>
<dbReference type="Gene3D" id="2.30.42.10">
    <property type="match status" value="1"/>
</dbReference>
<feature type="compositionally biased region" description="Polar residues" evidence="2">
    <location>
        <begin position="444"/>
        <end position="474"/>
    </location>
</feature>
<name>A0A7S1YQ90_9STRA</name>
<protein>
    <recommendedName>
        <fullName evidence="4">PDZ domain-containing protein</fullName>
    </recommendedName>
</protein>
<evidence type="ECO:0000313" key="3">
    <source>
        <dbReference type="EMBL" id="CAD9316184.1"/>
    </source>
</evidence>
<feature type="region of interest" description="Disordered" evidence="2">
    <location>
        <begin position="421"/>
        <end position="486"/>
    </location>
</feature>
<dbReference type="EMBL" id="HBGN01003917">
    <property type="protein sequence ID" value="CAD9316184.1"/>
    <property type="molecule type" value="Transcribed_RNA"/>
</dbReference>
<gene>
    <name evidence="3" type="ORF">DBRI1063_LOCUS2591</name>
</gene>
<keyword evidence="1" id="KW-0175">Coiled coil</keyword>
<evidence type="ECO:0000256" key="1">
    <source>
        <dbReference type="SAM" id="Coils"/>
    </source>
</evidence>
<dbReference type="PANTHER" id="PTHR38909">
    <property type="entry name" value="G PROTEIN GAMMA DOMAIN-CONTAINING PROTEIN"/>
    <property type="match status" value="1"/>
</dbReference>
<feature type="coiled-coil region" evidence="1">
    <location>
        <begin position="14"/>
        <end position="49"/>
    </location>
</feature>
<feature type="compositionally biased region" description="Polar residues" evidence="2">
    <location>
        <begin position="235"/>
        <end position="247"/>
    </location>
</feature>
<evidence type="ECO:0008006" key="4">
    <source>
        <dbReference type="Google" id="ProtNLM"/>
    </source>
</evidence>
<dbReference type="AlphaFoldDB" id="A0A7S1YQ90"/>
<evidence type="ECO:0000256" key="2">
    <source>
        <dbReference type="SAM" id="MobiDB-lite"/>
    </source>
</evidence>
<dbReference type="SUPFAM" id="SSF50156">
    <property type="entry name" value="PDZ domain-like"/>
    <property type="match status" value="1"/>
</dbReference>
<organism evidence="3">
    <name type="scientific">Ditylum brightwellii</name>
    <dbReference type="NCBI Taxonomy" id="49249"/>
    <lineage>
        <taxon>Eukaryota</taxon>
        <taxon>Sar</taxon>
        <taxon>Stramenopiles</taxon>
        <taxon>Ochrophyta</taxon>
        <taxon>Bacillariophyta</taxon>
        <taxon>Mediophyceae</taxon>
        <taxon>Lithodesmiophycidae</taxon>
        <taxon>Lithodesmiales</taxon>
        <taxon>Lithodesmiaceae</taxon>
        <taxon>Ditylum</taxon>
    </lineage>
</organism>